<sequence length="641" mass="71415">MTNQPVSSIEDINAALLSQNPFAKPPYLNASDIWGKEFFDIESINAHASDAVFQALEQIRSGQYSTTSIAITAQDGTGKTHIISRIRHRLQKNGGGLFVYANKCPADSQTIKQEFQKLLAQSLGKIGSQKVTQWQELATAMTNDALNAVKSNPKIYSPQELFEKFQAGQPGELHKWVNGLTKAFLKAKDVSDPDIVKAIIWTLSNEQSLYAIKWLEGQELAQYKADELGLPSQGQSFDAVLQILDLISQYNELVICFDELDTPDAYDEISGLHISQIVAGLIKDLFQNLSRGVILSVMMPAQWSNKIKQLPGGVHNKLSAQGNPLDLKYMDGESVVNLVSSWLNKYYNQRSLVPPEPIYPFSKDQLHSLGKGKPTVREVLKWCKDNCKPSGIINPLIIELDPVEDAFTTELKEDPKNYLEDNSFLADAIFFGFQALIGQTVERVTIKEVTNKVTKRGDKDNYMKFKIIGKEENGNNICIGVAVLQDAGGKSLGAGLKRLNEYTIFGLTRGCLVRSKDKTLTSYLEDKYLVPLIKEKGGEYVELKEEEIRPLVAIREVHKKREVDYKLSEEQILKFIADKGAERMLGANNPLLKEILSDPSYEVPPELIKNEPVAVAESILADVSNSDYLDAIEALDNKIIS</sequence>
<dbReference type="SUPFAM" id="SSF52540">
    <property type="entry name" value="P-loop containing nucleoside triphosphate hydrolases"/>
    <property type="match status" value="1"/>
</dbReference>
<protein>
    <submittedName>
        <fullName evidence="1">P-loop NTPase fold protein</fullName>
    </submittedName>
</protein>
<reference evidence="1 2" key="1">
    <citation type="submission" date="2024-09" db="EMBL/GenBank/DDBJ databases">
        <title>Floridaenema gen nov. (Aerosakkonemataceae, Aerosakkonematales ord. nov., Cyanobacteria) from benthic tropical and subtropical fresh waters, with the description of four new species.</title>
        <authorList>
            <person name="Moretto J.A."/>
            <person name="Berthold D.E."/>
            <person name="Lefler F.W."/>
            <person name="Huang I.-S."/>
            <person name="Laughinghouse H. IV."/>
        </authorList>
    </citation>
    <scope>NUCLEOTIDE SEQUENCE [LARGE SCALE GENOMIC DNA]</scope>
    <source>
        <strain evidence="1 2">BLCC-F50</strain>
    </source>
</reference>
<dbReference type="InterPro" id="IPR027417">
    <property type="entry name" value="P-loop_NTPase"/>
</dbReference>
<accession>A0ABV4XTD4</accession>
<gene>
    <name evidence="1" type="ORF">ACE1CI_16585</name>
</gene>
<organism evidence="1 2">
    <name type="scientific">Floridaenema flaviceps BLCC-F50</name>
    <dbReference type="NCBI Taxonomy" id="3153642"/>
    <lineage>
        <taxon>Bacteria</taxon>
        <taxon>Bacillati</taxon>
        <taxon>Cyanobacteriota</taxon>
        <taxon>Cyanophyceae</taxon>
        <taxon>Oscillatoriophycideae</taxon>
        <taxon>Aerosakkonematales</taxon>
        <taxon>Aerosakkonemataceae</taxon>
        <taxon>Floridanema</taxon>
        <taxon>Floridanema flaviceps</taxon>
    </lineage>
</organism>
<dbReference type="EMBL" id="JBHFNR010000117">
    <property type="protein sequence ID" value="MFB2894528.1"/>
    <property type="molecule type" value="Genomic_DNA"/>
</dbReference>
<name>A0ABV4XTD4_9CYAN</name>
<dbReference type="RefSeq" id="WP_413264174.1">
    <property type="nucleotide sequence ID" value="NZ_JBHFNR010000117.1"/>
</dbReference>
<evidence type="ECO:0000313" key="1">
    <source>
        <dbReference type="EMBL" id="MFB2894528.1"/>
    </source>
</evidence>
<evidence type="ECO:0000313" key="2">
    <source>
        <dbReference type="Proteomes" id="UP001576784"/>
    </source>
</evidence>
<dbReference type="Proteomes" id="UP001576784">
    <property type="component" value="Unassembled WGS sequence"/>
</dbReference>
<comment type="caution">
    <text evidence="1">The sequence shown here is derived from an EMBL/GenBank/DDBJ whole genome shotgun (WGS) entry which is preliminary data.</text>
</comment>
<proteinExistence type="predicted"/>
<keyword evidence="2" id="KW-1185">Reference proteome</keyword>